<reference evidence="10" key="1">
    <citation type="submission" date="2025-08" db="UniProtKB">
        <authorList>
            <consortium name="RefSeq"/>
        </authorList>
    </citation>
    <scope>IDENTIFICATION</scope>
    <source>
        <tissue evidence="10">Gonads</tissue>
    </source>
</reference>
<dbReference type="GO" id="GO:0000981">
    <property type="term" value="F:DNA-binding transcription factor activity, RNA polymerase II-specific"/>
    <property type="evidence" value="ECO:0007669"/>
    <property type="project" value="TreeGrafter"/>
</dbReference>
<feature type="domain" description="C2H2-type" evidence="8">
    <location>
        <begin position="224"/>
        <end position="251"/>
    </location>
</feature>
<dbReference type="SMART" id="SM00355">
    <property type="entry name" value="ZnF_C2H2"/>
    <property type="match status" value="9"/>
</dbReference>
<evidence type="ECO:0000256" key="1">
    <source>
        <dbReference type="ARBA" id="ARBA00004123"/>
    </source>
</evidence>
<dbReference type="InParanoid" id="A0A6J2XP08"/>
<dbReference type="GO" id="GO:0005634">
    <property type="term" value="C:nucleus"/>
    <property type="evidence" value="ECO:0007669"/>
    <property type="project" value="UniProtKB-SubCell"/>
</dbReference>
<dbReference type="Pfam" id="PF12874">
    <property type="entry name" value="zf-met"/>
    <property type="match status" value="2"/>
</dbReference>
<dbReference type="Pfam" id="PF00096">
    <property type="entry name" value="zf-C2H2"/>
    <property type="match status" value="2"/>
</dbReference>
<dbReference type="InterPro" id="IPR036236">
    <property type="entry name" value="Znf_C2H2_sf"/>
</dbReference>
<dbReference type="SUPFAM" id="SSF57667">
    <property type="entry name" value="beta-beta-alpha zinc fingers"/>
    <property type="match status" value="4"/>
</dbReference>
<feature type="domain" description="C2H2-type" evidence="8">
    <location>
        <begin position="95"/>
        <end position="123"/>
    </location>
</feature>
<keyword evidence="3" id="KW-0677">Repeat</keyword>
<keyword evidence="4 7" id="KW-0863">Zinc-finger</keyword>
<dbReference type="InterPro" id="IPR013087">
    <property type="entry name" value="Znf_C2H2_type"/>
</dbReference>
<keyword evidence="6" id="KW-0539">Nucleus</keyword>
<accession>A0A6J2XP08</accession>
<protein>
    <submittedName>
        <fullName evidence="10">Zinc finger protein 93-like</fullName>
    </submittedName>
</protein>
<feature type="domain" description="C2H2-type" evidence="8">
    <location>
        <begin position="252"/>
        <end position="279"/>
    </location>
</feature>
<feature type="domain" description="C2H2-type" evidence="8">
    <location>
        <begin position="38"/>
        <end position="66"/>
    </location>
</feature>
<dbReference type="AlphaFoldDB" id="A0A6J2XP08"/>
<organism evidence="9 10">
    <name type="scientific">Sitophilus oryzae</name>
    <name type="common">Rice weevil</name>
    <name type="synonym">Curculio oryzae</name>
    <dbReference type="NCBI Taxonomy" id="7048"/>
    <lineage>
        <taxon>Eukaryota</taxon>
        <taxon>Metazoa</taxon>
        <taxon>Ecdysozoa</taxon>
        <taxon>Arthropoda</taxon>
        <taxon>Hexapoda</taxon>
        <taxon>Insecta</taxon>
        <taxon>Pterygota</taxon>
        <taxon>Neoptera</taxon>
        <taxon>Endopterygota</taxon>
        <taxon>Coleoptera</taxon>
        <taxon>Polyphaga</taxon>
        <taxon>Cucujiformia</taxon>
        <taxon>Curculionidae</taxon>
        <taxon>Dryophthorinae</taxon>
        <taxon>Sitophilus</taxon>
    </lineage>
</organism>
<comment type="subcellular location">
    <subcellularLocation>
        <location evidence="1">Nucleus</location>
    </subcellularLocation>
</comment>
<dbReference type="KEGG" id="soy:115879894"/>
<evidence type="ECO:0000313" key="9">
    <source>
        <dbReference type="Proteomes" id="UP000504635"/>
    </source>
</evidence>
<evidence type="ECO:0000259" key="8">
    <source>
        <dbReference type="PROSITE" id="PS50157"/>
    </source>
</evidence>
<dbReference type="PROSITE" id="PS00028">
    <property type="entry name" value="ZINC_FINGER_C2H2_1"/>
    <property type="match status" value="6"/>
</dbReference>
<dbReference type="Gene3D" id="3.30.160.60">
    <property type="entry name" value="Classic Zinc Finger"/>
    <property type="match status" value="6"/>
</dbReference>
<evidence type="ECO:0000256" key="3">
    <source>
        <dbReference type="ARBA" id="ARBA00022737"/>
    </source>
</evidence>
<feature type="domain" description="C2H2-type" evidence="8">
    <location>
        <begin position="168"/>
        <end position="195"/>
    </location>
</feature>
<dbReference type="Proteomes" id="UP000504635">
    <property type="component" value="Unplaced"/>
</dbReference>
<keyword evidence="9" id="KW-1185">Reference proteome</keyword>
<keyword evidence="5" id="KW-0862">Zinc</keyword>
<dbReference type="PROSITE" id="PS50157">
    <property type="entry name" value="ZINC_FINGER_C2H2_2"/>
    <property type="match status" value="7"/>
</dbReference>
<dbReference type="GO" id="GO:0008270">
    <property type="term" value="F:zinc ion binding"/>
    <property type="evidence" value="ECO:0007669"/>
    <property type="project" value="UniProtKB-KW"/>
</dbReference>
<evidence type="ECO:0000256" key="6">
    <source>
        <dbReference type="ARBA" id="ARBA00023242"/>
    </source>
</evidence>
<keyword evidence="2" id="KW-0479">Metal-binding</keyword>
<dbReference type="FunFam" id="3.30.160.60:FF:000110">
    <property type="entry name" value="Zinc finger protein-like"/>
    <property type="match status" value="1"/>
</dbReference>
<evidence type="ECO:0000256" key="5">
    <source>
        <dbReference type="ARBA" id="ARBA00022833"/>
    </source>
</evidence>
<evidence type="ECO:0000256" key="2">
    <source>
        <dbReference type="ARBA" id="ARBA00022723"/>
    </source>
</evidence>
<dbReference type="OrthoDB" id="6077919at2759"/>
<dbReference type="FunFam" id="3.30.160.60:FF:000557">
    <property type="entry name" value="zinc finger and SCAN domain-containing protein 29"/>
    <property type="match status" value="1"/>
</dbReference>
<evidence type="ECO:0000313" key="10">
    <source>
        <dbReference type="RefSeq" id="XP_030752796.1"/>
    </source>
</evidence>
<name>A0A6J2XP08_SITOR</name>
<dbReference type="PANTHER" id="PTHR24394">
    <property type="entry name" value="ZINC FINGER PROTEIN"/>
    <property type="match status" value="1"/>
</dbReference>
<dbReference type="RefSeq" id="XP_030752796.1">
    <property type="nucleotide sequence ID" value="XM_030896936.1"/>
</dbReference>
<dbReference type="GeneID" id="115879894"/>
<feature type="domain" description="C2H2-type" evidence="8">
    <location>
        <begin position="66"/>
        <end position="94"/>
    </location>
</feature>
<evidence type="ECO:0000256" key="4">
    <source>
        <dbReference type="ARBA" id="ARBA00022771"/>
    </source>
</evidence>
<dbReference type="PANTHER" id="PTHR24394:SF29">
    <property type="entry name" value="MYONEURIN"/>
    <property type="match status" value="1"/>
</dbReference>
<evidence type="ECO:0000256" key="7">
    <source>
        <dbReference type="PROSITE-ProRule" id="PRU00042"/>
    </source>
</evidence>
<gene>
    <name evidence="10" type="primary">LOC115879894</name>
</gene>
<feature type="domain" description="C2H2-type" evidence="8">
    <location>
        <begin position="197"/>
        <end position="223"/>
    </location>
</feature>
<sequence>MVASDVLENLSVKLCWTIIRVQYPTNGEEKTTLGLNSRNCTECKICFNSKYQLLKHKKQVHSNEVFSCEICLKTFATMFVLKRHKQRIHYSDRPYFCDFCDKRFPSVQRKTAHERTNHLKAKLVGICNCCNKSFFSKVSLERHLQLSAESRNSKNEKYNKTKTDLKEYPCEICGNVLSTIQSYKRHKQRHGTSKVSVVCNVCGKTIVRDNITIHMRRHTGEKPFKCDRCPMAFVRSSLLAEHKRVHSNESPYQCLYCQKRFTVKSALNKHIIYHEGIKSHQCQVCLKRFYQKYEVKRHKCTGPSNQI</sequence>
<proteinExistence type="predicted"/>